<reference evidence="20" key="1">
    <citation type="submission" date="2023-07" db="EMBL/GenBank/DDBJ databases">
        <title>Genome content predicts the carbon catabolic preferences of heterotrophic bacteria.</title>
        <authorList>
            <person name="Gralka M."/>
        </authorList>
    </citation>
    <scope>NUCLEOTIDE SEQUENCE</scope>
    <source>
        <strain evidence="20">I2M16</strain>
    </source>
</reference>
<gene>
    <name evidence="20" type="ORF">Q4490_09920</name>
</gene>
<dbReference type="InterPro" id="IPR004358">
    <property type="entry name" value="Sig_transdc_His_kin-like_C"/>
</dbReference>
<evidence type="ECO:0000256" key="2">
    <source>
        <dbReference type="ARBA" id="ARBA00004429"/>
    </source>
</evidence>
<keyword evidence="4" id="KW-1003">Cell membrane</keyword>
<feature type="modified residue" description="4-aspartylphosphate" evidence="14">
    <location>
        <position position="712"/>
    </location>
</feature>
<evidence type="ECO:0000256" key="13">
    <source>
        <dbReference type="ARBA" id="ARBA00023136"/>
    </source>
</evidence>
<evidence type="ECO:0000256" key="9">
    <source>
        <dbReference type="ARBA" id="ARBA00022777"/>
    </source>
</evidence>
<dbReference type="Pfam" id="PF00512">
    <property type="entry name" value="HisKA"/>
    <property type="match status" value="1"/>
</dbReference>
<dbReference type="SUPFAM" id="SSF52172">
    <property type="entry name" value="CheY-like"/>
    <property type="match status" value="1"/>
</dbReference>
<dbReference type="Gene3D" id="3.40.50.2300">
    <property type="match status" value="1"/>
</dbReference>
<dbReference type="GO" id="GO:0000155">
    <property type="term" value="F:phosphorelay sensor kinase activity"/>
    <property type="evidence" value="ECO:0007669"/>
    <property type="project" value="InterPro"/>
</dbReference>
<dbReference type="SMART" id="SM00387">
    <property type="entry name" value="HATPase_c"/>
    <property type="match status" value="1"/>
</dbReference>
<evidence type="ECO:0000256" key="16">
    <source>
        <dbReference type="SAM" id="Phobius"/>
    </source>
</evidence>
<keyword evidence="5 14" id="KW-0597">Phosphoprotein</keyword>
<evidence type="ECO:0000256" key="3">
    <source>
        <dbReference type="ARBA" id="ARBA00012438"/>
    </source>
</evidence>
<dbReference type="PROSITE" id="PS50885">
    <property type="entry name" value="HAMP"/>
    <property type="match status" value="1"/>
</dbReference>
<dbReference type="CDD" id="cd00082">
    <property type="entry name" value="HisKA"/>
    <property type="match status" value="1"/>
</dbReference>
<dbReference type="Pfam" id="PF00672">
    <property type="entry name" value="HAMP"/>
    <property type="match status" value="1"/>
</dbReference>
<evidence type="ECO:0000256" key="15">
    <source>
        <dbReference type="SAM" id="Coils"/>
    </source>
</evidence>
<dbReference type="InterPro" id="IPR005467">
    <property type="entry name" value="His_kinase_dom"/>
</dbReference>
<dbReference type="InterPro" id="IPR011006">
    <property type="entry name" value="CheY-like_superfamily"/>
</dbReference>
<evidence type="ECO:0000256" key="5">
    <source>
        <dbReference type="ARBA" id="ARBA00022553"/>
    </source>
</evidence>
<dbReference type="SMART" id="SM00304">
    <property type="entry name" value="HAMP"/>
    <property type="match status" value="1"/>
</dbReference>
<name>A0AAW7XHU6_9GAMM</name>
<feature type="transmembrane region" description="Helical" evidence="16">
    <location>
        <begin position="171"/>
        <end position="191"/>
    </location>
</feature>
<comment type="caution">
    <text evidence="20">The sequence shown here is derived from an EMBL/GenBank/DDBJ whole genome shotgun (WGS) entry which is preliminary data.</text>
</comment>
<evidence type="ECO:0000256" key="11">
    <source>
        <dbReference type="ARBA" id="ARBA00022989"/>
    </source>
</evidence>
<evidence type="ECO:0000256" key="14">
    <source>
        <dbReference type="PROSITE-ProRule" id="PRU00169"/>
    </source>
</evidence>
<dbReference type="RefSeq" id="WP_303550244.1">
    <property type="nucleotide sequence ID" value="NZ_JAUOPG010000005.1"/>
</dbReference>
<evidence type="ECO:0000256" key="10">
    <source>
        <dbReference type="ARBA" id="ARBA00022840"/>
    </source>
</evidence>
<evidence type="ECO:0000313" key="21">
    <source>
        <dbReference type="Proteomes" id="UP001169862"/>
    </source>
</evidence>
<evidence type="ECO:0000259" key="18">
    <source>
        <dbReference type="PROSITE" id="PS50110"/>
    </source>
</evidence>
<dbReference type="SUPFAM" id="SSF55874">
    <property type="entry name" value="ATPase domain of HSP90 chaperone/DNA topoisomerase II/histidine kinase"/>
    <property type="match status" value="1"/>
</dbReference>
<dbReference type="InterPro" id="IPR003594">
    <property type="entry name" value="HATPase_dom"/>
</dbReference>
<comment type="subcellular location">
    <subcellularLocation>
        <location evidence="2">Cell inner membrane</location>
        <topology evidence="2">Multi-pass membrane protein</topology>
    </subcellularLocation>
</comment>
<dbReference type="Gene3D" id="6.10.340.10">
    <property type="match status" value="1"/>
</dbReference>
<protein>
    <recommendedName>
        <fullName evidence="3">histidine kinase</fullName>
        <ecNumber evidence="3">2.7.13.3</ecNumber>
    </recommendedName>
</protein>
<keyword evidence="6" id="KW-0808">Transferase</keyword>
<dbReference type="PANTHER" id="PTHR45339:SF1">
    <property type="entry name" value="HYBRID SIGNAL TRANSDUCTION HISTIDINE KINASE J"/>
    <property type="match status" value="1"/>
</dbReference>
<dbReference type="Pfam" id="PF09984">
    <property type="entry name" value="sCache_4"/>
    <property type="match status" value="1"/>
</dbReference>
<evidence type="ECO:0000259" key="17">
    <source>
        <dbReference type="PROSITE" id="PS50109"/>
    </source>
</evidence>
<dbReference type="CDD" id="cd06225">
    <property type="entry name" value="HAMP"/>
    <property type="match status" value="1"/>
</dbReference>
<dbReference type="SUPFAM" id="SSF158472">
    <property type="entry name" value="HAMP domain-like"/>
    <property type="match status" value="1"/>
</dbReference>
<dbReference type="GO" id="GO:0005886">
    <property type="term" value="C:plasma membrane"/>
    <property type="evidence" value="ECO:0007669"/>
    <property type="project" value="UniProtKB-SubCell"/>
</dbReference>
<keyword evidence="11 16" id="KW-1133">Transmembrane helix</keyword>
<dbReference type="SMART" id="SM00448">
    <property type="entry name" value="REC"/>
    <property type="match status" value="1"/>
</dbReference>
<feature type="domain" description="HAMP" evidence="19">
    <location>
        <begin position="195"/>
        <end position="247"/>
    </location>
</feature>
<comment type="catalytic activity">
    <reaction evidence="1">
        <text>ATP + protein L-histidine = ADP + protein N-phospho-L-histidine.</text>
        <dbReference type="EC" id="2.7.13.3"/>
    </reaction>
</comment>
<keyword evidence="4" id="KW-0997">Cell inner membrane</keyword>
<evidence type="ECO:0000256" key="1">
    <source>
        <dbReference type="ARBA" id="ARBA00000085"/>
    </source>
</evidence>
<evidence type="ECO:0000256" key="8">
    <source>
        <dbReference type="ARBA" id="ARBA00022741"/>
    </source>
</evidence>
<dbReference type="InterPro" id="IPR036097">
    <property type="entry name" value="HisK_dim/P_sf"/>
</dbReference>
<dbReference type="GO" id="GO:0005524">
    <property type="term" value="F:ATP binding"/>
    <property type="evidence" value="ECO:0007669"/>
    <property type="project" value="UniProtKB-KW"/>
</dbReference>
<dbReference type="InterPro" id="IPR001789">
    <property type="entry name" value="Sig_transdc_resp-reg_receiver"/>
</dbReference>
<evidence type="ECO:0000259" key="19">
    <source>
        <dbReference type="PROSITE" id="PS50885"/>
    </source>
</evidence>
<dbReference type="InterPro" id="IPR003661">
    <property type="entry name" value="HisK_dim/P_dom"/>
</dbReference>
<dbReference type="InterPro" id="IPR036890">
    <property type="entry name" value="HATPase_C_sf"/>
</dbReference>
<dbReference type="Proteomes" id="UP001169862">
    <property type="component" value="Unassembled WGS sequence"/>
</dbReference>
<keyword evidence="10 20" id="KW-0067">ATP-binding</keyword>
<evidence type="ECO:0000313" key="20">
    <source>
        <dbReference type="EMBL" id="MDO6453883.1"/>
    </source>
</evidence>
<dbReference type="EMBL" id="JAUOPG010000005">
    <property type="protein sequence ID" value="MDO6453883.1"/>
    <property type="molecule type" value="Genomic_DNA"/>
</dbReference>
<dbReference type="Gene3D" id="3.30.565.10">
    <property type="entry name" value="Histidine kinase-like ATPase, C-terminal domain"/>
    <property type="match status" value="1"/>
</dbReference>
<dbReference type="PANTHER" id="PTHR45339">
    <property type="entry name" value="HYBRID SIGNAL TRANSDUCTION HISTIDINE KINASE J"/>
    <property type="match status" value="1"/>
</dbReference>
<dbReference type="InterPro" id="IPR019247">
    <property type="entry name" value="Histidine_kinase_BarA_N"/>
</dbReference>
<keyword evidence="8" id="KW-0547">Nucleotide-binding</keyword>
<feature type="coiled-coil region" evidence="15">
    <location>
        <begin position="267"/>
        <end position="294"/>
    </location>
</feature>
<dbReference type="FunFam" id="3.30.565.10:FF:000010">
    <property type="entry name" value="Sensor histidine kinase RcsC"/>
    <property type="match status" value="1"/>
</dbReference>
<evidence type="ECO:0000256" key="12">
    <source>
        <dbReference type="ARBA" id="ARBA00023012"/>
    </source>
</evidence>
<dbReference type="CDD" id="cd17546">
    <property type="entry name" value="REC_hyHK_CKI1_RcsC-like"/>
    <property type="match status" value="1"/>
</dbReference>
<dbReference type="EC" id="2.7.13.3" evidence="3"/>
<dbReference type="FunFam" id="1.10.287.130:FF:000004">
    <property type="entry name" value="Ethylene receptor 1"/>
    <property type="match status" value="1"/>
</dbReference>
<feature type="domain" description="Response regulatory" evidence="18">
    <location>
        <begin position="663"/>
        <end position="777"/>
    </location>
</feature>
<dbReference type="AlphaFoldDB" id="A0AAW7XHU6"/>
<keyword evidence="9" id="KW-0418">Kinase</keyword>
<dbReference type="Pfam" id="PF02518">
    <property type="entry name" value="HATPase_c"/>
    <property type="match status" value="1"/>
</dbReference>
<evidence type="ECO:0000256" key="7">
    <source>
        <dbReference type="ARBA" id="ARBA00022692"/>
    </source>
</evidence>
<keyword evidence="15" id="KW-0175">Coiled coil</keyword>
<evidence type="ECO:0000256" key="6">
    <source>
        <dbReference type="ARBA" id="ARBA00022679"/>
    </source>
</evidence>
<dbReference type="SUPFAM" id="SSF47384">
    <property type="entry name" value="Homodimeric domain of signal transducing histidine kinase"/>
    <property type="match status" value="1"/>
</dbReference>
<dbReference type="Gene3D" id="1.10.287.130">
    <property type="match status" value="1"/>
</dbReference>
<dbReference type="PROSITE" id="PS50109">
    <property type="entry name" value="HIS_KIN"/>
    <property type="match status" value="1"/>
</dbReference>
<dbReference type="CDD" id="cd16922">
    <property type="entry name" value="HATPase_EvgS-ArcB-TorS-like"/>
    <property type="match status" value="1"/>
</dbReference>
<dbReference type="InterPro" id="IPR003660">
    <property type="entry name" value="HAMP_dom"/>
</dbReference>
<dbReference type="Pfam" id="PF00072">
    <property type="entry name" value="Response_reg"/>
    <property type="match status" value="1"/>
</dbReference>
<proteinExistence type="predicted"/>
<dbReference type="SMART" id="SM00388">
    <property type="entry name" value="HisKA"/>
    <property type="match status" value="1"/>
</dbReference>
<keyword evidence="13 16" id="KW-0472">Membrane</keyword>
<feature type="domain" description="Histidine kinase" evidence="17">
    <location>
        <begin position="294"/>
        <end position="515"/>
    </location>
</feature>
<sequence>MPTSINTRFGIRQRLLLLTLFPLLFISLVLGAYFTMTRLQDAENILVERGQLLARLVASSSEFALMTGNNELLKSISKGPFQEKDVADVLFLNGEYQLIQRSAQFPISLKVAAPSAYIHDQYWYFTQPVSTTGIPFLDNPEFQETESISDTVGWVIVIMSESRKEKQEQQILLASISLLLLAFVSSAVLALRFGKRISQPILGLTQVMERIQTGSLDTRVTNTYTGEFNLLAQGLNGLADTIQKLVTNQENRINLATRKLQATLHHLEQQNTALAKASKRADEANKAKDEFLARMSHELRTPLTSVVGFAKLMKQSPCSPEQLEHIRIINQTSLMLLSIIDDILDFSKLQQDAITLELIDFNLEEIIYDVLEMQAPKAHEKGLELITHMQPRQDLDVIGDPTRLRQIISNLIANAVKFTQSGTVEVHVDISPINNQQSLYTLKVIDTGIGIPQEHLEQLFQAFMQADTSITRRFGGSGLGLVISKKLTELMGGRLEMISEEGEGTTVSLYLPFKPSENRPLIKVEPPTYNNEQNIVICEGNVSQRRSLIEILFRQTERVINVRSIDECLQHLAPHNTFMVGLPAKATSEEERIFHASLSLLSSQGNLVVAMLPSDCQLPIEHPTNLIPISKPARPDALFKALDLPYYLLQTGQENNENLLPISVVLAEDNEFNRLLISKILEKSGINVFPAATGVEAIEQTQAQQPDLVIMDVHMPVMDGLEATSHIKQKYPDLPVIALTANIIAHEHHALISAGISKVLLKPVNDDELISTIRYLTVGNTTNSISQSSHSEQEKVTNIEDYDVSTSQIEEELGRLCQQIHDSFTARNTQIIGEVNHQLIGLAGLYELPEIECCASEIHNILHTAPVNWKELWYAIWQLKRVLKSVDKTDG</sequence>
<dbReference type="PROSITE" id="PS50110">
    <property type="entry name" value="RESPONSE_REGULATORY"/>
    <property type="match status" value="1"/>
</dbReference>
<evidence type="ECO:0000256" key="4">
    <source>
        <dbReference type="ARBA" id="ARBA00022519"/>
    </source>
</evidence>
<organism evidence="20 21">
    <name type="scientific">Neptunomonas phycophila</name>
    <dbReference type="NCBI Taxonomy" id="1572645"/>
    <lineage>
        <taxon>Bacteria</taxon>
        <taxon>Pseudomonadati</taxon>
        <taxon>Pseudomonadota</taxon>
        <taxon>Gammaproteobacteria</taxon>
        <taxon>Oceanospirillales</taxon>
        <taxon>Oceanospirillaceae</taxon>
        <taxon>Neptunomonas</taxon>
    </lineage>
</organism>
<keyword evidence="12" id="KW-0902">Two-component regulatory system</keyword>
<keyword evidence="7 16" id="KW-0812">Transmembrane</keyword>
<accession>A0AAW7XHU6</accession>
<dbReference type="PRINTS" id="PR00344">
    <property type="entry name" value="BCTRLSENSOR"/>
</dbReference>